<protein>
    <submittedName>
        <fullName evidence="2">HEAT repeat domain-containing protein</fullName>
    </submittedName>
</protein>
<dbReference type="InterPro" id="IPR016024">
    <property type="entry name" value="ARM-type_fold"/>
</dbReference>
<reference evidence="2" key="1">
    <citation type="submission" date="2022-03" db="EMBL/GenBank/DDBJ databases">
        <title>Genome Identification and Characterization of new species Bdellovibrio reynosense LBG001 sp. nov. from a Mexico soil sample.</title>
        <authorList>
            <person name="Camilli A."/>
            <person name="Ajao Y."/>
            <person name="Guo X."/>
        </authorList>
    </citation>
    <scope>NUCLEOTIDE SEQUENCE</scope>
    <source>
        <strain evidence="2">LBG001</strain>
    </source>
</reference>
<name>A0ABY4CD79_9BACT</name>
<dbReference type="SUPFAM" id="SSF48371">
    <property type="entry name" value="ARM repeat"/>
    <property type="match status" value="1"/>
</dbReference>
<feature type="signal peptide" evidence="1">
    <location>
        <begin position="1"/>
        <end position="25"/>
    </location>
</feature>
<evidence type="ECO:0000256" key="1">
    <source>
        <dbReference type="SAM" id="SignalP"/>
    </source>
</evidence>
<keyword evidence="1" id="KW-0732">Signal</keyword>
<gene>
    <name evidence="2" type="ORF">MNR06_00760</name>
</gene>
<feature type="chain" id="PRO_5046053688" evidence="1">
    <location>
        <begin position="26"/>
        <end position="249"/>
    </location>
</feature>
<dbReference type="Proteomes" id="UP000830116">
    <property type="component" value="Chromosome"/>
</dbReference>
<evidence type="ECO:0000313" key="3">
    <source>
        <dbReference type="Proteomes" id="UP000830116"/>
    </source>
</evidence>
<dbReference type="InterPro" id="IPR011989">
    <property type="entry name" value="ARM-like"/>
</dbReference>
<accession>A0ABY4CD79</accession>
<dbReference type="Gene3D" id="1.25.10.10">
    <property type="entry name" value="Leucine-rich Repeat Variant"/>
    <property type="match status" value="1"/>
</dbReference>
<sequence length="249" mass="27307">MKNSLFVSAVVVMGLTSSVSVNVLAAPAKPSSSTLSSALEVLKLPTENRRMVLSNGGEKFYQNFISVAFNESQPMSVRWRALMAAAEVHGDRSTPDLLKAGKHNQWYMRNAALVALTEVNPSQGEKLAQSLLKDKALVVRSAAVEALAKSTTPAVRDLLWDELNQKYNFKGDHSLWIRHQIVETLAKKPLNHEAKIFAGLLSDKDQRLHMPAVAGLEKLTGVKLGGDSTKSAALVGMWKDYVKKEKIEL</sequence>
<dbReference type="Pfam" id="PF13646">
    <property type="entry name" value="HEAT_2"/>
    <property type="match status" value="1"/>
</dbReference>
<proteinExistence type="predicted"/>
<keyword evidence="3" id="KW-1185">Reference proteome</keyword>
<dbReference type="EMBL" id="CP093442">
    <property type="protein sequence ID" value="UOF01483.1"/>
    <property type="molecule type" value="Genomic_DNA"/>
</dbReference>
<dbReference type="RefSeq" id="WP_243537923.1">
    <property type="nucleotide sequence ID" value="NZ_CP093442.1"/>
</dbReference>
<evidence type="ECO:0000313" key="2">
    <source>
        <dbReference type="EMBL" id="UOF01483.1"/>
    </source>
</evidence>
<organism evidence="2 3">
    <name type="scientific">Bdellovibrio reynosensis</name>
    <dbReference type="NCBI Taxonomy" id="2835041"/>
    <lineage>
        <taxon>Bacteria</taxon>
        <taxon>Pseudomonadati</taxon>
        <taxon>Bdellovibrionota</taxon>
        <taxon>Bdellovibrionia</taxon>
        <taxon>Bdellovibrionales</taxon>
        <taxon>Pseudobdellovibrionaceae</taxon>
        <taxon>Bdellovibrio</taxon>
    </lineage>
</organism>